<dbReference type="Pfam" id="PF12833">
    <property type="entry name" value="HTH_18"/>
    <property type="match status" value="1"/>
</dbReference>
<evidence type="ECO:0000256" key="2">
    <source>
        <dbReference type="ARBA" id="ARBA00023125"/>
    </source>
</evidence>
<reference evidence="5 6" key="1">
    <citation type="submission" date="2016-09" db="EMBL/GenBank/DDBJ databases">
        <title>Complete genome sequence of the Lysinibacillus sphaericus LMG 22257, a specie of Bacillus with ureolytic activity that can effectively biodeposit calcium carbonate.</title>
        <authorList>
            <person name="Yan W."/>
        </authorList>
    </citation>
    <scope>NUCLEOTIDE SEQUENCE [LARGE SCALE GENOMIC DNA]</scope>
    <source>
        <strain evidence="5 6">LMG 22257</strain>
    </source>
</reference>
<gene>
    <name evidence="5" type="ORF">BI350_02880</name>
</gene>
<evidence type="ECO:0000313" key="6">
    <source>
        <dbReference type="Proteomes" id="UP000185746"/>
    </source>
</evidence>
<dbReference type="InterPro" id="IPR009057">
    <property type="entry name" value="Homeodomain-like_sf"/>
</dbReference>
<dbReference type="PROSITE" id="PS01124">
    <property type="entry name" value="HTH_ARAC_FAMILY_2"/>
    <property type="match status" value="1"/>
</dbReference>
<proteinExistence type="predicted"/>
<dbReference type="KEGG" id="surl:BI350_02880"/>
<dbReference type="SUPFAM" id="SSF46689">
    <property type="entry name" value="Homeodomain-like"/>
    <property type="match status" value="2"/>
</dbReference>
<evidence type="ECO:0000259" key="4">
    <source>
        <dbReference type="PROSITE" id="PS01124"/>
    </source>
</evidence>
<sequence>MMKHITIERHSLVTDDDGMENGVFERTIQIERFSKAEEQFLRNLFNLEKREAKQTIRSMIDDVIDLSSDRGSLQGLKYYFITLFGIIARQLKQSHMSVEKAFFFNTTCIKLIEEKLTEHNAIDLVDELIEFFIYTVEEKTSPELLHQTVNGVIQYIDEHIQSQMSVEGIAAMFDVSTSHLSRIFREHSGITLVEYINIKKVEESQYYLRFSNQKISDISDNFNFCNQSYYTRIFKKYTGYTPRKFRKNITGSYFKFTLPKEKQVGDKE</sequence>
<organism evidence="5 6">
    <name type="scientific">Sporosarcina ureilytica</name>
    <dbReference type="NCBI Taxonomy" id="298596"/>
    <lineage>
        <taxon>Bacteria</taxon>
        <taxon>Bacillati</taxon>
        <taxon>Bacillota</taxon>
        <taxon>Bacilli</taxon>
        <taxon>Bacillales</taxon>
        <taxon>Caryophanaceae</taxon>
        <taxon>Sporosarcina</taxon>
    </lineage>
</organism>
<accession>A0A1D8JD82</accession>
<dbReference type="Proteomes" id="UP000185746">
    <property type="component" value="Chromosome"/>
</dbReference>
<dbReference type="GO" id="GO:0043565">
    <property type="term" value="F:sequence-specific DNA binding"/>
    <property type="evidence" value="ECO:0007669"/>
    <property type="project" value="InterPro"/>
</dbReference>
<dbReference type="PANTHER" id="PTHR43280:SF2">
    <property type="entry name" value="HTH-TYPE TRANSCRIPTIONAL REGULATOR EXSA"/>
    <property type="match status" value="1"/>
</dbReference>
<keyword evidence="1" id="KW-0805">Transcription regulation</keyword>
<dbReference type="PANTHER" id="PTHR43280">
    <property type="entry name" value="ARAC-FAMILY TRANSCRIPTIONAL REGULATOR"/>
    <property type="match status" value="1"/>
</dbReference>
<dbReference type="InterPro" id="IPR018060">
    <property type="entry name" value="HTH_AraC"/>
</dbReference>
<dbReference type="EMBL" id="CP017560">
    <property type="protein sequence ID" value="AOV06654.1"/>
    <property type="molecule type" value="Genomic_DNA"/>
</dbReference>
<evidence type="ECO:0000256" key="1">
    <source>
        <dbReference type="ARBA" id="ARBA00023015"/>
    </source>
</evidence>
<evidence type="ECO:0000256" key="3">
    <source>
        <dbReference type="ARBA" id="ARBA00023163"/>
    </source>
</evidence>
<feature type="domain" description="HTH araC/xylS-type" evidence="4">
    <location>
        <begin position="150"/>
        <end position="248"/>
    </location>
</feature>
<keyword evidence="3" id="KW-0804">Transcription</keyword>
<dbReference type="InterPro" id="IPR018062">
    <property type="entry name" value="HTH_AraC-typ_CS"/>
</dbReference>
<name>A0A1D8JD82_9BACL</name>
<keyword evidence="6" id="KW-1185">Reference proteome</keyword>
<dbReference type="PROSITE" id="PS00041">
    <property type="entry name" value="HTH_ARAC_FAMILY_1"/>
    <property type="match status" value="1"/>
</dbReference>
<dbReference type="GO" id="GO:0003700">
    <property type="term" value="F:DNA-binding transcription factor activity"/>
    <property type="evidence" value="ECO:0007669"/>
    <property type="project" value="InterPro"/>
</dbReference>
<protein>
    <recommendedName>
        <fullName evidence="4">HTH araC/xylS-type domain-containing protein</fullName>
    </recommendedName>
</protein>
<dbReference type="AlphaFoldDB" id="A0A1D8JD82"/>
<keyword evidence="2" id="KW-0238">DNA-binding</keyword>
<dbReference type="SMART" id="SM00342">
    <property type="entry name" value="HTH_ARAC"/>
    <property type="match status" value="1"/>
</dbReference>
<evidence type="ECO:0000313" key="5">
    <source>
        <dbReference type="EMBL" id="AOV06654.1"/>
    </source>
</evidence>
<dbReference type="Gene3D" id="1.10.10.60">
    <property type="entry name" value="Homeodomain-like"/>
    <property type="match status" value="2"/>
</dbReference>